<reference evidence="2 3" key="1">
    <citation type="submission" date="2020-05" db="EMBL/GenBank/DDBJ databases">
        <title>Genome sequencing of Spirosoma sp. TS118.</title>
        <authorList>
            <person name="Lee J.-H."/>
            <person name="Jeong S."/>
            <person name="Zhao L."/>
            <person name="Jung J.-H."/>
            <person name="Kim M.-K."/>
            <person name="Lim S."/>
        </authorList>
    </citation>
    <scope>NUCLEOTIDE SEQUENCE [LARGE SCALE GENOMIC DNA]</scope>
    <source>
        <strain evidence="2 3">TS118</strain>
    </source>
</reference>
<feature type="chain" id="PRO_5026953845" evidence="1">
    <location>
        <begin position="22"/>
        <end position="313"/>
    </location>
</feature>
<organism evidence="2 3">
    <name type="scientific">Spirosoma taeanense</name>
    <dbReference type="NCBI Taxonomy" id="2735870"/>
    <lineage>
        <taxon>Bacteria</taxon>
        <taxon>Pseudomonadati</taxon>
        <taxon>Bacteroidota</taxon>
        <taxon>Cytophagia</taxon>
        <taxon>Cytophagales</taxon>
        <taxon>Cytophagaceae</taxon>
        <taxon>Spirosoma</taxon>
    </lineage>
</organism>
<dbReference type="KEGG" id="stae:HNV11_00860"/>
<dbReference type="RefSeq" id="WP_171737854.1">
    <property type="nucleotide sequence ID" value="NZ_CP053435.1"/>
</dbReference>
<dbReference type="Pfam" id="PF14054">
    <property type="entry name" value="DUF4249"/>
    <property type="match status" value="1"/>
</dbReference>
<sequence length="313" mass="34438">MRHLLTNCFPVLVLLSLPAWLAGCDSLRQEVDPSRLNREASRLVVTSFLSPQDTVLAVKISRSQPVLGEEASYGTSGNSVPDATVTLSDGTKVVALTYNARQAYYRADIGQLPIRAGRTYTLLVQTPDGERAESSCTIPGPVALMSIVYDSLTENRFGQQSRRYFARGLWVDPAGQANYYQVTGKYEFLVKGPNLLIPRQMGLLSFNDEGNSLKTDQSVDGKEMVSNRAFMRGVYYSNTGQVANSNNQFQITSITMNLLSTDQAYYRYQDAVSRQAEVSGNPFAEPVPVPSNIRGGLGCFAGYNRSTLILQLK</sequence>
<keyword evidence="1" id="KW-0732">Signal</keyword>
<dbReference type="Proteomes" id="UP000502756">
    <property type="component" value="Chromosome"/>
</dbReference>
<protein>
    <submittedName>
        <fullName evidence="2">DUF4249 domain-containing protein</fullName>
    </submittedName>
</protein>
<dbReference type="EMBL" id="CP053435">
    <property type="protein sequence ID" value="QJW88022.1"/>
    <property type="molecule type" value="Genomic_DNA"/>
</dbReference>
<gene>
    <name evidence="2" type="ORF">HNV11_00860</name>
</gene>
<dbReference type="InterPro" id="IPR025345">
    <property type="entry name" value="DUF4249"/>
</dbReference>
<accession>A0A6M5Y5P9</accession>
<evidence type="ECO:0000313" key="3">
    <source>
        <dbReference type="Proteomes" id="UP000502756"/>
    </source>
</evidence>
<dbReference type="AlphaFoldDB" id="A0A6M5Y5P9"/>
<keyword evidence="3" id="KW-1185">Reference proteome</keyword>
<name>A0A6M5Y5P9_9BACT</name>
<evidence type="ECO:0000256" key="1">
    <source>
        <dbReference type="SAM" id="SignalP"/>
    </source>
</evidence>
<feature type="signal peptide" evidence="1">
    <location>
        <begin position="1"/>
        <end position="21"/>
    </location>
</feature>
<proteinExistence type="predicted"/>
<evidence type="ECO:0000313" key="2">
    <source>
        <dbReference type="EMBL" id="QJW88022.1"/>
    </source>
</evidence>
<dbReference type="PROSITE" id="PS51257">
    <property type="entry name" value="PROKAR_LIPOPROTEIN"/>
    <property type="match status" value="1"/>
</dbReference>